<evidence type="ECO:0000256" key="4">
    <source>
        <dbReference type="SAM" id="SignalP"/>
    </source>
</evidence>
<feature type="signal peptide" evidence="4">
    <location>
        <begin position="1"/>
        <end position="27"/>
    </location>
</feature>
<dbReference type="InterPro" id="IPR000683">
    <property type="entry name" value="Gfo/Idh/MocA-like_OxRdtase_N"/>
</dbReference>
<reference evidence="7 9" key="1">
    <citation type="submission" date="2015-12" db="EMBL/GenBank/DDBJ databases">
        <title>Intraspecies pangenome expansion in the marine bacterium Alteromonas.</title>
        <authorList>
            <person name="Lopez-Perez M."/>
            <person name="Rodriguez-Valera F."/>
        </authorList>
    </citation>
    <scope>NUCLEOTIDE SEQUENCE [LARGE SCALE GENOMIC DNA]</scope>
    <source>
        <strain evidence="7 9">LMG 21861</strain>
    </source>
</reference>
<dbReference type="KEGG" id="asq:AVL57_17255"/>
<dbReference type="AlphaFoldDB" id="A0AAW7Z662"/>
<organism evidence="8 10">
    <name type="scientific">Alteromonas stellipolaris</name>
    <dbReference type="NCBI Taxonomy" id="233316"/>
    <lineage>
        <taxon>Bacteria</taxon>
        <taxon>Pseudomonadati</taxon>
        <taxon>Pseudomonadota</taxon>
        <taxon>Gammaproteobacteria</taxon>
        <taxon>Alteromonadales</taxon>
        <taxon>Alteromonadaceae</taxon>
        <taxon>Alteromonas/Salinimonas group</taxon>
        <taxon>Alteromonas</taxon>
    </lineage>
</organism>
<evidence type="ECO:0000313" key="7">
    <source>
        <dbReference type="EMBL" id="AMJ75555.1"/>
    </source>
</evidence>
<dbReference type="RefSeq" id="WP_057789644.1">
    <property type="nucleotide sequence ID" value="NZ_CP013926.1"/>
</dbReference>
<dbReference type="InterPro" id="IPR006311">
    <property type="entry name" value="TAT_signal"/>
</dbReference>
<gene>
    <name evidence="7" type="ORF">AVL57_17255</name>
    <name evidence="8" type="ORF">Q4527_16125</name>
</gene>
<dbReference type="Gene3D" id="3.40.50.720">
    <property type="entry name" value="NAD(P)-binding Rossmann-like Domain"/>
    <property type="match status" value="1"/>
</dbReference>
<dbReference type="Proteomes" id="UP000056750">
    <property type="component" value="Chromosome"/>
</dbReference>
<dbReference type="Pfam" id="PF01408">
    <property type="entry name" value="GFO_IDH_MocA"/>
    <property type="match status" value="1"/>
</dbReference>
<dbReference type="GO" id="GO:0016491">
    <property type="term" value="F:oxidoreductase activity"/>
    <property type="evidence" value="ECO:0007669"/>
    <property type="project" value="UniProtKB-KW"/>
</dbReference>
<feature type="domain" description="Gfo/Idh/MocA-like oxidoreductase N-terminal" evidence="5">
    <location>
        <begin position="38"/>
        <end position="161"/>
    </location>
</feature>
<dbReference type="InterPro" id="IPR036291">
    <property type="entry name" value="NAD(P)-bd_dom_sf"/>
</dbReference>
<dbReference type="PROSITE" id="PS51318">
    <property type="entry name" value="TAT"/>
    <property type="match status" value="1"/>
</dbReference>
<sequence length="365" mass="40171">MSSVTRRHFIRMTGAGLLVAHSPLSLALGSTQSQKKLGVALLGLGNYSANLLAPALQHTEHCELRGIVTGTESKISQWQHEYGIQDSNVYTYDTMDEIANNKDIDVIYVVTPTGTHKDFAVKAANTGKHVWCEKPMAMDSDECQAIIDTCNKNGVTLSIGYRMQHEPNTRTFHHYLESMPYGKFKKVSSFAGYAGQGRDASNWRMQQHMGGGALYDMGVYAINSARFLTGKEPLSVTGSHPPQRFPNKFTEVDETTMFTMDFGDGLMADCGTSVVKEFNHFKAECQQGWYQLKPMQSYNGVTGTTSDGKKFEPIKGMQQTLQMDNDALAILTDRQPLVTGSEGLADIRIVNAIFRAAQTGKAVAV</sequence>
<dbReference type="SUPFAM" id="SSF51735">
    <property type="entry name" value="NAD(P)-binding Rossmann-fold domains"/>
    <property type="match status" value="1"/>
</dbReference>
<dbReference type="GO" id="GO:0000166">
    <property type="term" value="F:nucleotide binding"/>
    <property type="evidence" value="ECO:0007669"/>
    <property type="project" value="InterPro"/>
</dbReference>
<keyword evidence="9" id="KW-1185">Reference proteome</keyword>
<dbReference type="Proteomes" id="UP001170717">
    <property type="component" value="Unassembled WGS sequence"/>
</dbReference>
<feature type="domain" description="GFO/IDH/MocA-like oxidoreductase" evidence="6">
    <location>
        <begin position="175"/>
        <end position="279"/>
    </location>
</feature>
<dbReference type="Gene3D" id="3.30.360.10">
    <property type="entry name" value="Dihydrodipicolinate Reductase, domain 2"/>
    <property type="match status" value="1"/>
</dbReference>
<dbReference type="EMBL" id="JAUOQI010000013">
    <property type="protein sequence ID" value="MDO6578934.1"/>
    <property type="molecule type" value="Genomic_DNA"/>
</dbReference>
<dbReference type="EMBL" id="CP013926">
    <property type="protein sequence ID" value="AMJ75555.1"/>
    <property type="molecule type" value="Genomic_DNA"/>
</dbReference>
<evidence type="ECO:0000256" key="1">
    <source>
        <dbReference type="ARBA" id="ARBA00010928"/>
    </source>
</evidence>
<evidence type="ECO:0000313" key="10">
    <source>
        <dbReference type="Proteomes" id="UP001170717"/>
    </source>
</evidence>
<accession>A0AAW7Z662</accession>
<keyword evidence="2 4" id="KW-0732">Signal</keyword>
<dbReference type="InterPro" id="IPR008354">
    <property type="entry name" value="Glc-Fru_OxRdtase_bac"/>
</dbReference>
<dbReference type="InterPro" id="IPR050984">
    <property type="entry name" value="Gfo/Idh/MocA_domain"/>
</dbReference>
<evidence type="ECO:0000313" key="9">
    <source>
        <dbReference type="Proteomes" id="UP000056750"/>
    </source>
</evidence>
<name>A0AAW7Z662_9ALTE</name>
<evidence type="ECO:0000256" key="3">
    <source>
        <dbReference type="ARBA" id="ARBA00023002"/>
    </source>
</evidence>
<keyword evidence="3" id="KW-0560">Oxidoreductase</keyword>
<evidence type="ECO:0000313" key="8">
    <source>
        <dbReference type="EMBL" id="MDO6578934.1"/>
    </source>
</evidence>
<dbReference type="PANTHER" id="PTHR22604">
    <property type="entry name" value="OXIDOREDUCTASES"/>
    <property type="match status" value="1"/>
</dbReference>
<dbReference type="InterPro" id="IPR055170">
    <property type="entry name" value="GFO_IDH_MocA-like_dom"/>
</dbReference>
<comment type="similarity">
    <text evidence="1">Belongs to the Gfo/Idh/MocA family.</text>
</comment>
<dbReference type="PANTHER" id="PTHR22604:SF105">
    <property type="entry name" value="TRANS-1,2-DIHYDROBENZENE-1,2-DIOL DEHYDROGENASE"/>
    <property type="match status" value="1"/>
</dbReference>
<dbReference type="Pfam" id="PF22725">
    <property type="entry name" value="GFO_IDH_MocA_C3"/>
    <property type="match status" value="1"/>
</dbReference>
<feature type="chain" id="PRO_5043712270" evidence="4">
    <location>
        <begin position="28"/>
        <end position="365"/>
    </location>
</feature>
<reference evidence="8" key="2">
    <citation type="submission" date="2023-07" db="EMBL/GenBank/DDBJ databases">
        <title>Genome content predicts the carbon catabolic preferences of heterotrophic bacteria.</title>
        <authorList>
            <person name="Gralka M."/>
        </authorList>
    </citation>
    <scope>NUCLEOTIDE SEQUENCE</scope>
    <source>
        <strain evidence="8">F2M12</strain>
    </source>
</reference>
<dbReference type="SUPFAM" id="SSF55347">
    <property type="entry name" value="Glyceraldehyde-3-phosphate dehydrogenase-like, C-terminal domain"/>
    <property type="match status" value="1"/>
</dbReference>
<evidence type="ECO:0000256" key="2">
    <source>
        <dbReference type="ARBA" id="ARBA00022729"/>
    </source>
</evidence>
<protein>
    <submittedName>
        <fullName evidence="8">Gfo/Idh/MocA family oxidoreductase</fullName>
    </submittedName>
    <submittedName>
        <fullName evidence="7">Glucose-fructose oxidoreductase</fullName>
    </submittedName>
</protein>
<evidence type="ECO:0000259" key="5">
    <source>
        <dbReference type="Pfam" id="PF01408"/>
    </source>
</evidence>
<proteinExistence type="inferred from homology"/>
<dbReference type="PRINTS" id="PR01775">
    <property type="entry name" value="GLFROXRDTASE"/>
</dbReference>
<evidence type="ECO:0000259" key="6">
    <source>
        <dbReference type="Pfam" id="PF22725"/>
    </source>
</evidence>